<dbReference type="Proteomes" id="UP000267352">
    <property type="component" value="Segment"/>
</dbReference>
<name>A0A2I6SC53_9VIRU</name>
<proteinExistence type="predicted"/>
<sequence>MDSLTNTVTLLVNDRLGNHRTNKPITEQDVENTLNLNSLERASLLKLYSVFIKEMQSYSGCIPKNKYTNVQKYSKMD</sequence>
<dbReference type="EMBL" id="MG702567">
    <property type="protein sequence ID" value="AUO15137.1"/>
    <property type="molecule type" value="Genomic_DNA"/>
</dbReference>
<accession>A0A2I6SC53</accession>
<reference evidence="1" key="2">
    <citation type="journal article" date="2018" name="Genome Announc.">
        <title>First Report of a Complete Genome Sequence of White spot syndrome virus from India.</title>
        <authorList>
            <person name="Vinaya Kumar K."/>
            <person name="Shekhar M.S."/>
            <person name="Otta S.K."/>
            <person name="Karthic K."/>
            <person name="Ashok Kumar J."/>
            <person name="Gopikrishna G."/>
            <person name="Vijayan K.K."/>
        </authorList>
    </citation>
    <scope>NUCLEOTIDE SEQUENCE</scope>
    <source>
        <strain evidence="1">IN_AP4RU</strain>
    </source>
</reference>
<evidence type="ECO:0000313" key="1">
    <source>
        <dbReference type="EMBL" id="AUO15137.1"/>
    </source>
</evidence>
<protein>
    <submittedName>
        <fullName evidence="1">WSSV351</fullName>
    </submittedName>
</protein>
<reference evidence="1" key="1">
    <citation type="submission" date="2017-12" db="EMBL/GenBank/DDBJ databases">
        <authorList>
            <person name="Katneni V.K."/>
            <person name="Shekhar M.S."/>
            <person name="Otta S.K."/>
            <person name="Karthic K."/>
            <person name="Jangam A.K."/>
            <person name="Gopikrishna G."/>
            <person name="Vijayan K.K."/>
        </authorList>
    </citation>
    <scope>NUCLEOTIDE SEQUENCE [LARGE SCALE GENOMIC DNA]</scope>
    <source>
        <strain evidence="1">IN_AP4RU</strain>
    </source>
</reference>
<organism evidence="1">
    <name type="scientific">White spot syndrome virus</name>
    <dbReference type="NCBI Taxonomy" id="342409"/>
    <lineage>
        <taxon>Viruses</taxon>
        <taxon>Viruses incertae sedis</taxon>
        <taxon>Naldaviricetes</taxon>
        <taxon>Nimaviridae</taxon>
        <taxon>Whispovirus</taxon>
    </lineage>
</organism>